<keyword evidence="3" id="KW-1185">Reference proteome</keyword>
<feature type="transmembrane region" description="Helical" evidence="1">
    <location>
        <begin position="114"/>
        <end position="132"/>
    </location>
</feature>
<evidence type="ECO:0000313" key="2">
    <source>
        <dbReference type="EMBL" id="MFC3174857.1"/>
    </source>
</evidence>
<accession>A0ABV7ISB2</accession>
<feature type="transmembrane region" description="Helical" evidence="1">
    <location>
        <begin position="6"/>
        <end position="25"/>
    </location>
</feature>
<name>A0ABV7ISB2_9SPHN</name>
<dbReference type="Proteomes" id="UP001595604">
    <property type="component" value="Unassembled WGS sequence"/>
</dbReference>
<feature type="transmembrane region" description="Helical" evidence="1">
    <location>
        <begin position="54"/>
        <end position="77"/>
    </location>
</feature>
<gene>
    <name evidence="2" type="ORF">ACFOD9_11410</name>
</gene>
<dbReference type="EMBL" id="JBHRTQ010000010">
    <property type="protein sequence ID" value="MFC3174857.1"/>
    <property type="molecule type" value="Genomic_DNA"/>
</dbReference>
<reference evidence="3" key="1">
    <citation type="journal article" date="2019" name="Int. J. Syst. Evol. Microbiol.">
        <title>The Global Catalogue of Microorganisms (GCM) 10K type strain sequencing project: providing services to taxonomists for standard genome sequencing and annotation.</title>
        <authorList>
            <consortium name="The Broad Institute Genomics Platform"/>
            <consortium name="The Broad Institute Genome Sequencing Center for Infectious Disease"/>
            <person name="Wu L."/>
            <person name="Ma J."/>
        </authorList>
    </citation>
    <scope>NUCLEOTIDE SEQUENCE [LARGE SCALE GENOMIC DNA]</scope>
    <source>
        <strain evidence="3">KCTC 42984</strain>
    </source>
</reference>
<dbReference type="RefSeq" id="WP_379510240.1">
    <property type="nucleotide sequence ID" value="NZ_JBHRTQ010000010.1"/>
</dbReference>
<sequence>MQLRIYAAGILFLGSYLPLSVILLVQNFRYDLWGSEICTEWRPFNCIIPLRQPIISLSFVAICLACFVFTLIVLNAIKVRQQAVVSEVKHIPTDLMNYVLPYVVSFMGIDYNDIGKFVGFIVFLAWIFIITYKSERAIMNPVLTVFGWKLFEIKHSSPGGQVVSTSMALSRINLNPGDTYKVNAVQEVLVVK</sequence>
<evidence type="ECO:0000313" key="3">
    <source>
        <dbReference type="Proteomes" id="UP001595604"/>
    </source>
</evidence>
<keyword evidence="1" id="KW-1133">Transmembrane helix</keyword>
<keyword evidence="1" id="KW-0472">Membrane</keyword>
<proteinExistence type="predicted"/>
<evidence type="ECO:0000256" key="1">
    <source>
        <dbReference type="SAM" id="Phobius"/>
    </source>
</evidence>
<organism evidence="2 3">
    <name type="scientific">Novosphingobium bradum</name>
    <dbReference type="NCBI Taxonomy" id="1737444"/>
    <lineage>
        <taxon>Bacteria</taxon>
        <taxon>Pseudomonadati</taxon>
        <taxon>Pseudomonadota</taxon>
        <taxon>Alphaproteobacteria</taxon>
        <taxon>Sphingomonadales</taxon>
        <taxon>Sphingomonadaceae</taxon>
        <taxon>Novosphingobium</taxon>
    </lineage>
</organism>
<protein>
    <submittedName>
        <fullName evidence="2">Uncharacterized protein</fullName>
    </submittedName>
</protein>
<keyword evidence="1" id="KW-0812">Transmembrane</keyword>
<comment type="caution">
    <text evidence="2">The sequence shown here is derived from an EMBL/GenBank/DDBJ whole genome shotgun (WGS) entry which is preliminary data.</text>
</comment>